<evidence type="ECO:0000313" key="3">
    <source>
        <dbReference type="Proteomes" id="UP001165124"/>
    </source>
</evidence>
<reference evidence="2" key="1">
    <citation type="submission" date="2023-02" db="EMBL/GenBank/DDBJ databases">
        <title>Actinomadura rubrobrunea NBRC 14622.</title>
        <authorList>
            <person name="Ichikawa N."/>
            <person name="Sato H."/>
            <person name="Tonouchi N."/>
        </authorList>
    </citation>
    <scope>NUCLEOTIDE SEQUENCE</scope>
    <source>
        <strain evidence="2">NBRC 14622</strain>
    </source>
</reference>
<dbReference type="AlphaFoldDB" id="A0A9W6PQ87"/>
<proteinExistence type="predicted"/>
<feature type="region of interest" description="Disordered" evidence="1">
    <location>
        <begin position="1"/>
        <end position="37"/>
    </location>
</feature>
<evidence type="ECO:0000256" key="1">
    <source>
        <dbReference type="SAM" id="MobiDB-lite"/>
    </source>
</evidence>
<protein>
    <submittedName>
        <fullName evidence="2">Uncharacterized protein</fullName>
    </submittedName>
</protein>
<gene>
    <name evidence="2" type="ORF">Arub01_07590</name>
</gene>
<organism evidence="2 3">
    <name type="scientific">Actinomadura rubrobrunea</name>
    <dbReference type="NCBI Taxonomy" id="115335"/>
    <lineage>
        <taxon>Bacteria</taxon>
        <taxon>Bacillati</taxon>
        <taxon>Actinomycetota</taxon>
        <taxon>Actinomycetes</taxon>
        <taxon>Streptosporangiales</taxon>
        <taxon>Thermomonosporaceae</taxon>
        <taxon>Actinomadura</taxon>
    </lineage>
</organism>
<evidence type="ECO:0000313" key="2">
    <source>
        <dbReference type="EMBL" id="GLW62515.1"/>
    </source>
</evidence>
<comment type="caution">
    <text evidence="2">The sequence shown here is derived from an EMBL/GenBank/DDBJ whole genome shotgun (WGS) entry which is preliminary data.</text>
</comment>
<keyword evidence="3" id="KW-1185">Reference proteome</keyword>
<dbReference type="Proteomes" id="UP001165124">
    <property type="component" value="Unassembled WGS sequence"/>
</dbReference>
<feature type="region of interest" description="Disordered" evidence="1">
    <location>
        <begin position="53"/>
        <end position="78"/>
    </location>
</feature>
<accession>A0A9W6PQ87</accession>
<name>A0A9W6PQ87_9ACTN</name>
<dbReference type="EMBL" id="BSRZ01000001">
    <property type="protein sequence ID" value="GLW62515.1"/>
    <property type="molecule type" value="Genomic_DNA"/>
</dbReference>
<sequence>MAGSSKARFAGRGRFEGRAANKKPPPPDAVEGSAQDEATWSACAPTKYYENAGHALHGPHFRGRRVPESNGRTVYLTM</sequence>